<dbReference type="AlphaFoldDB" id="A0A4U0XNP8"/>
<dbReference type="Pfam" id="PF14616">
    <property type="entry name" value="Rua1_C"/>
    <property type="match status" value="1"/>
</dbReference>
<organism evidence="2 3">
    <name type="scientific">Friedmanniomyces simplex</name>
    <dbReference type="NCBI Taxonomy" id="329884"/>
    <lineage>
        <taxon>Eukaryota</taxon>
        <taxon>Fungi</taxon>
        <taxon>Dikarya</taxon>
        <taxon>Ascomycota</taxon>
        <taxon>Pezizomycotina</taxon>
        <taxon>Dothideomycetes</taxon>
        <taxon>Dothideomycetidae</taxon>
        <taxon>Mycosphaerellales</taxon>
        <taxon>Teratosphaeriaceae</taxon>
        <taxon>Friedmanniomyces</taxon>
    </lineage>
</organism>
<dbReference type="InterPro" id="IPR028012">
    <property type="entry name" value="Rua1_C"/>
</dbReference>
<comment type="caution">
    <text evidence="2">The sequence shown here is derived from an EMBL/GenBank/DDBJ whole genome shotgun (WGS) entry which is preliminary data.</text>
</comment>
<dbReference type="EMBL" id="NAJQ01000118">
    <property type="protein sequence ID" value="TKA78211.1"/>
    <property type="molecule type" value="Genomic_DNA"/>
</dbReference>
<dbReference type="Proteomes" id="UP000309340">
    <property type="component" value="Unassembled WGS sequence"/>
</dbReference>
<evidence type="ECO:0000313" key="3">
    <source>
        <dbReference type="Proteomes" id="UP000309340"/>
    </source>
</evidence>
<dbReference type="PANTHER" id="PTHR28125:SF2">
    <property type="entry name" value="MEIOTIC EXPRESSION UP-REGULATED PROTEIN 26"/>
    <property type="match status" value="1"/>
</dbReference>
<evidence type="ECO:0000313" key="2">
    <source>
        <dbReference type="EMBL" id="TKA78211.1"/>
    </source>
</evidence>
<evidence type="ECO:0000259" key="1">
    <source>
        <dbReference type="Pfam" id="PF14616"/>
    </source>
</evidence>
<protein>
    <recommendedName>
        <fullName evidence="1">Transcription regulator Rua1 C-terminal domain-containing protein</fullName>
    </recommendedName>
</protein>
<gene>
    <name evidence="2" type="ORF">B0A55_03768</name>
</gene>
<keyword evidence="3" id="KW-1185">Reference proteome</keyword>
<proteinExistence type="predicted"/>
<dbReference type="PANTHER" id="PTHR28125">
    <property type="entry name" value="MEIOTIC EXPRESSION UP-REGULATED PROTEIN 26"/>
    <property type="match status" value="1"/>
</dbReference>
<accession>A0A4U0XNP8</accession>
<dbReference type="OrthoDB" id="5595379at2759"/>
<sequence length="269" mass="29885">MWPFFVQGGNAELPPLPQPSTAILTESSDYWTPSWQAICADLVARKVIEDAAGANHDQATSTSSWPMLDTYWMSQKTDLGTQKLSLASLPFESIAVKPLADAAQSVSAAALFPDLSLNRSSPSPPHGHAHMRQQSPRFEGDLYAALWVSGDGAGRTAWCGYCSSWHKLRDSAYWYHMQYTHGVSCLTGRPFAIPKYLQPSQTLKDWDALCSTCKQWINLGRTARCRTAYFRHAYRCQGRIDRVSQRPSRSATRSTRKVSARPVVVITAA</sequence>
<feature type="domain" description="Transcription regulator Rua1 C-terminal" evidence="1">
    <location>
        <begin position="141"/>
        <end position="236"/>
    </location>
</feature>
<name>A0A4U0XNP8_9PEZI</name>
<reference evidence="2 3" key="1">
    <citation type="submission" date="2017-03" db="EMBL/GenBank/DDBJ databases">
        <title>Genomes of endolithic fungi from Antarctica.</title>
        <authorList>
            <person name="Coleine C."/>
            <person name="Masonjones S."/>
            <person name="Stajich J.E."/>
        </authorList>
    </citation>
    <scope>NUCLEOTIDE SEQUENCE [LARGE SCALE GENOMIC DNA]</scope>
    <source>
        <strain evidence="2 3">CCFEE 5184</strain>
    </source>
</reference>